<proteinExistence type="predicted"/>
<evidence type="ECO:0000313" key="2">
    <source>
        <dbReference type="EMBL" id="AFC33085.1"/>
    </source>
</evidence>
<reference evidence="2 3" key="1">
    <citation type="journal article" date="2012" name="J. Bacteriol.">
        <title>Complete Genome Sequence of Paenibacillus mucilaginosus 3016, a Bacterium Functional as Microbial Fertilizer.</title>
        <authorList>
            <person name="Ma M."/>
            <person name="Wang Z."/>
            <person name="Li L."/>
            <person name="Jiang X."/>
            <person name="Guan D."/>
            <person name="Cao F."/>
            <person name="Chen H."/>
            <person name="Wang X."/>
            <person name="Shen D."/>
            <person name="Du B."/>
            <person name="Li J."/>
        </authorList>
    </citation>
    <scope>NUCLEOTIDE SEQUENCE [LARGE SCALE GENOMIC DNA]</scope>
    <source>
        <strain evidence="2 3">3016</strain>
    </source>
</reference>
<dbReference type="AlphaFoldDB" id="H6NIL8"/>
<name>H6NIL8_9BACL</name>
<keyword evidence="3" id="KW-1185">Reference proteome</keyword>
<protein>
    <submittedName>
        <fullName evidence="2">Uncharacterized protein</fullName>
    </submittedName>
</protein>
<feature type="region of interest" description="Disordered" evidence="1">
    <location>
        <begin position="1"/>
        <end position="31"/>
    </location>
</feature>
<dbReference type="KEGG" id="pmq:PM3016_6457"/>
<organism evidence="2 3">
    <name type="scientific">Paenibacillus mucilaginosus 3016</name>
    <dbReference type="NCBI Taxonomy" id="1116391"/>
    <lineage>
        <taxon>Bacteria</taxon>
        <taxon>Bacillati</taxon>
        <taxon>Bacillota</taxon>
        <taxon>Bacilli</taxon>
        <taxon>Bacillales</taxon>
        <taxon>Paenibacillaceae</taxon>
        <taxon>Paenibacillus</taxon>
    </lineage>
</organism>
<gene>
    <name evidence="2" type="ORF">PM3016_6457</name>
</gene>
<evidence type="ECO:0000313" key="3">
    <source>
        <dbReference type="Proteomes" id="UP000007523"/>
    </source>
</evidence>
<sequence>MSRNTTNNNGKGRQPGNNQDSDAAESTKEKK</sequence>
<dbReference type="Proteomes" id="UP000007523">
    <property type="component" value="Chromosome"/>
</dbReference>
<feature type="compositionally biased region" description="Polar residues" evidence="1">
    <location>
        <begin position="1"/>
        <end position="21"/>
    </location>
</feature>
<evidence type="ECO:0000256" key="1">
    <source>
        <dbReference type="SAM" id="MobiDB-lite"/>
    </source>
</evidence>
<accession>H6NIL8</accession>
<dbReference type="HOGENOM" id="CLU_171204_3_0_9"/>
<dbReference type="EMBL" id="CP003235">
    <property type="protein sequence ID" value="AFC33085.1"/>
    <property type="molecule type" value="Genomic_DNA"/>
</dbReference>